<dbReference type="KEGG" id="mdo:103105094"/>
<protein>
    <submittedName>
        <fullName evidence="1">Lymphocyte antigen 86</fullName>
    </submittedName>
</protein>
<dbReference type="Ensembl" id="ENSMODT00000012593.4">
    <property type="protein sequence ID" value="ENSMODP00000012368.3"/>
    <property type="gene ID" value="ENSMODG00000009878.4"/>
</dbReference>
<evidence type="ECO:0000313" key="1">
    <source>
        <dbReference type="Ensembl" id="ENSMODP00000012368.3"/>
    </source>
</evidence>
<dbReference type="GO" id="GO:0045087">
    <property type="term" value="P:innate immune response"/>
    <property type="evidence" value="ECO:0000318"/>
    <property type="project" value="GO_Central"/>
</dbReference>
<reference evidence="1" key="3">
    <citation type="submission" date="2025-09" db="UniProtKB">
        <authorList>
            <consortium name="Ensembl"/>
        </authorList>
    </citation>
    <scope>IDENTIFICATION</scope>
</reference>
<dbReference type="GeneTree" id="ENSGT00390000018605"/>
<sequence length="147" mass="16635">MESRKPLSYAENIILSSSLYPRILTFSQGHLTCHLLCEVFQAPPTISLLSLLKLLDPLQDLGFSMDHCNNPISKNLKIRFGVILRHDIQELFLDINLFSMGKSILSYSYPVCEVDFPKFSFCGKKKGEKIYYAGDINNQAFPIGKVS</sequence>
<dbReference type="InterPro" id="IPR039945">
    <property type="entry name" value="LY86"/>
</dbReference>
<dbReference type="Gene3D" id="2.60.40.770">
    <property type="match status" value="1"/>
</dbReference>
<dbReference type="AlphaFoldDB" id="F6VTR9"/>
<dbReference type="Bgee" id="ENSMODG00000009878">
    <property type="expression patterns" value="Expressed in blood and 13 other cell types or tissues"/>
</dbReference>
<reference evidence="1 2" key="1">
    <citation type="journal article" date="2007" name="Nature">
        <title>Genome of the marsupial Monodelphis domestica reveals innovation in non-coding sequences.</title>
        <authorList>
            <person name="Mikkelsen T.S."/>
            <person name="Wakefield M.J."/>
            <person name="Aken B."/>
            <person name="Amemiya C.T."/>
            <person name="Chang J.L."/>
            <person name="Duke S."/>
            <person name="Garber M."/>
            <person name="Gentles A.J."/>
            <person name="Goodstadt L."/>
            <person name="Heger A."/>
            <person name="Jurka J."/>
            <person name="Kamal M."/>
            <person name="Mauceli E."/>
            <person name="Searle S.M."/>
            <person name="Sharpe T."/>
            <person name="Baker M.L."/>
            <person name="Batzer M.A."/>
            <person name="Benos P.V."/>
            <person name="Belov K."/>
            <person name="Clamp M."/>
            <person name="Cook A."/>
            <person name="Cuff J."/>
            <person name="Das R."/>
            <person name="Davidow L."/>
            <person name="Deakin J.E."/>
            <person name="Fazzari M.J."/>
            <person name="Glass J.L."/>
            <person name="Grabherr M."/>
            <person name="Greally J.M."/>
            <person name="Gu W."/>
            <person name="Hore T.A."/>
            <person name="Huttley G.A."/>
            <person name="Kleber M."/>
            <person name="Jirtle R.L."/>
            <person name="Koina E."/>
            <person name="Lee J.T."/>
            <person name="Mahony S."/>
            <person name="Marra M.A."/>
            <person name="Miller R.D."/>
            <person name="Nicholls R.D."/>
            <person name="Oda M."/>
            <person name="Papenfuss A.T."/>
            <person name="Parra Z.E."/>
            <person name="Pollock D.D."/>
            <person name="Ray D.A."/>
            <person name="Schein J.E."/>
            <person name="Speed T.P."/>
            <person name="Thompson K."/>
            <person name="VandeBerg J.L."/>
            <person name="Wade C.M."/>
            <person name="Walker J.A."/>
            <person name="Waters P.D."/>
            <person name="Webber C."/>
            <person name="Weidman J.R."/>
            <person name="Xie X."/>
            <person name="Zody M.C."/>
            <person name="Baldwin J."/>
            <person name="Abdouelleil A."/>
            <person name="Abdulkadir J."/>
            <person name="Abebe A."/>
            <person name="Abera B."/>
            <person name="Abreu J."/>
            <person name="Acer S.C."/>
            <person name="Aftuck L."/>
            <person name="Alexander A."/>
            <person name="An P."/>
            <person name="Anderson E."/>
            <person name="Anderson S."/>
            <person name="Arachi H."/>
            <person name="Azer M."/>
            <person name="Bachantsang P."/>
            <person name="Barry A."/>
            <person name="Bayul T."/>
            <person name="Berlin A."/>
            <person name="Bessette D."/>
            <person name="Bloom T."/>
            <person name="Bloom T."/>
            <person name="Boguslavskiy L."/>
            <person name="Bonnet C."/>
            <person name="Boukhgalter B."/>
            <person name="Bourzgui I."/>
            <person name="Brown A."/>
            <person name="Cahill P."/>
            <person name="Channer S."/>
            <person name="Cheshatsang Y."/>
            <person name="Chuda L."/>
            <person name="Citroen M."/>
            <person name="Collymore A."/>
            <person name="Cooke P."/>
            <person name="Costello M."/>
            <person name="D'Aco K."/>
            <person name="Daza R."/>
            <person name="De Haan G."/>
            <person name="DeGray S."/>
            <person name="DeMaso C."/>
            <person name="Dhargay N."/>
            <person name="Dooley K."/>
            <person name="Dooley E."/>
            <person name="Doricent M."/>
            <person name="Dorje P."/>
            <person name="Dorjee K."/>
            <person name="Dupes A."/>
            <person name="Elong R."/>
            <person name="Falk J."/>
            <person name="Farina A."/>
            <person name="Faro S."/>
            <person name="Ferguson D."/>
            <person name="Fisher S."/>
            <person name="Foley C.D."/>
            <person name="Franke A."/>
            <person name="Friedrich D."/>
            <person name="Gadbois L."/>
            <person name="Gearin G."/>
            <person name="Gearin C.R."/>
            <person name="Giannoukos G."/>
            <person name="Goode T."/>
            <person name="Graham J."/>
            <person name="Grandbois E."/>
            <person name="Grewal S."/>
            <person name="Gyaltsen K."/>
            <person name="Hafez N."/>
            <person name="Hagos B."/>
            <person name="Hall J."/>
            <person name="Henson C."/>
            <person name="Hollinger A."/>
            <person name="Honan T."/>
            <person name="Huard M.D."/>
            <person name="Hughes L."/>
            <person name="Hurhula B."/>
            <person name="Husby M.E."/>
            <person name="Kamat A."/>
            <person name="Kanga B."/>
            <person name="Kashin S."/>
            <person name="Khazanovich D."/>
            <person name="Kisner P."/>
            <person name="Lance K."/>
            <person name="Lara M."/>
            <person name="Lee W."/>
            <person name="Lennon N."/>
            <person name="Letendre F."/>
            <person name="LeVine R."/>
            <person name="Lipovsky A."/>
            <person name="Liu X."/>
            <person name="Liu J."/>
            <person name="Liu S."/>
            <person name="Lokyitsang T."/>
            <person name="Lokyitsang Y."/>
            <person name="Lubonja R."/>
            <person name="Lui A."/>
            <person name="MacDonald P."/>
            <person name="Magnisalis V."/>
            <person name="Maru K."/>
            <person name="Matthews C."/>
            <person name="McCusker W."/>
            <person name="McDonough S."/>
            <person name="Mehta T."/>
            <person name="Meldrim J."/>
            <person name="Meneus L."/>
            <person name="Mihai O."/>
            <person name="Mihalev A."/>
            <person name="Mihova T."/>
            <person name="Mittelman R."/>
            <person name="Mlenga V."/>
            <person name="Montmayeur A."/>
            <person name="Mulrain L."/>
            <person name="Navidi A."/>
            <person name="Naylor J."/>
            <person name="Negash T."/>
            <person name="Nguyen T."/>
            <person name="Nguyen N."/>
            <person name="Nicol R."/>
            <person name="Norbu C."/>
            <person name="Norbu N."/>
            <person name="Novod N."/>
            <person name="O'Neill B."/>
            <person name="Osman S."/>
            <person name="Markiewicz E."/>
            <person name="Oyono O.L."/>
            <person name="Patti C."/>
            <person name="Phunkhang P."/>
            <person name="Pierre F."/>
            <person name="Priest M."/>
            <person name="Raghuraman S."/>
            <person name="Rege F."/>
            <person name="Reyes R."/>
            <person name="Rise C."/>
            <person name="Rogov P."/>
            <person name="Ross K."/>
            <person name="Ryan E."/>
            <person name="Settipalli S."/>
            <person name="Shea T."/>
            <person name="Sherpa N."/>
            <person name="Shi L."/>
            <person name="Shih D."/>
            <person name="Sparrow T."/>
            <person name="Spaulding J."/>
            <person name="Stalker J."/>
            <person name="Stange-Thomann N."/>
            <person name="Stavropoulos S."/>
            <person name="Stone C."/>
            <person name="Strader C."/>
            <person name="Tesfaye S."/>
            <person name="Thomson T."/>
            <person name="Thoulutsang Y."/>
            <person name="Thoulutsang D."/>
            <person name="Topham K."/>
            <person name="Topping I."/>
            <person name="Tsamla T."/>
            <person name="Vassiliev H."/>
            <person name="Vo A."/>
            <person name="Wangchuk T."/>
            <person name="Wangdi T."/>
            <person name="Weiand M."/>
            <person name="Wilkinson J."/>
            <person name="Wilson A."/>
            <person name="Yadav S."/>
            <person name="Young G."/>
            <person name="Yu Q."/>
            <person name="Zembek L."/>
            <person name="Zhong D."/>
            <person name="Zimmer A."/>
            <person name="Zwirko Z."/>
            <person name="Jaffe D.B."/>
            <person name="Alvarez P."/>
            <person name="Brockman W."/>
            <person name="Butler J."/>
            <person name="Chin C."/>
            <person name="Gnerre S."/>
            <person name="MacCallum I."/>
            <person name="Graves J.A."/>
            <person name="Ponting C.P."/>
            <person name="Breen M."/>
            <person name="Samollow P.B."/>
            <person name="Lander E.S."/>
            <person name="Lindblad-Toh K."/>
        </authorList>
    </citation>
    <scope>NUCLEOTIDE SEQUENCE [LARGE SCALE GENOMIC DNA]</scope>
</reference>
<dbReference type="Proteomes" id="UP000002280">
    <property type="component" value="Chromosome 3"/>
</dbReference>
<dbReference type="STRING" id="13616.ENSMODP00000012368"/>
<dbReference type="HOGENOM" id="CLU_145135_1_0_1"/>
<evidence type="ECO:0000313" key="2">
    <source>
        <dbReference type="Proteomes" id="UP000002280"/>
    </source>
</evidence>
<reference evidence="1" key="2">
    <citation type="submission" date="2025-08" db="UniProtKB">
        <authorList>
            <consortium name="Ensembl"/>
        </authorList>
    </citation>
    <scope>IDENTIFICATION</scope>
</reference>
<name>F6VTR9_MONDO</name>
<proteinExistence type="predicted"/>
<keyword evidence="2" id="KW-1185">Reference proteome</keyword>
<dbReference type="GO" id="GO:0031666">
    <property type="term" value="P:positive regulation of lipopolysaccharide-mediated signaling pathway"/>
    <property type="evidence" value="ECO:0000318"/>
    <property type="project" value="GO_Central"/>
</dbReference>
<dbReference type="FunCoup" id="F6VTR9">
    <property type="interactions" value="60"/>
</dbReference>
<dbReference type="PANTHER" id="PTHR20838:SF0">
    <property type="entry name" value="LYMPHOCYTE ANTIGEN 86"/>
    <property type="match status" value="1"/>
</dbReference>
<dbReference type="InParanoid" id="F6VTR9"/>
<accession>F6VTR9</accession>
<dbReference type="PANTHER" id="PTHR20838">
    <property type="entry name" value="LYMPHOCYTE ANTIGEN 86"/>
    <property type="match status" value="1"/>
</dbReference>
<organism evidence="1 2">
    <name type="scientific">Monodelphis domestica</name>
    <name type="common">Gray short-tailed opossum</name>
    <dbReference type="NCBI Taxonomy" id="13616"/>
    <lineage>
        <taxon>Eukaryota</taxon>
        <taxon>Metazoa</taxon>
        <taxon>Chordata</taxon>
        <taxon>Craniata</taxon>
        <taxon>Vertebrata</taxon>
        <taxon>Euteleostomi</taxon>
        <taxon>Mammalia</taxon>
        <taxon>Metatheria</taxon>
        <taxon>Didelphimorphia</taxon>
        <taxon>Didelphidae</taxon>
        <taxon>Monodelphis</taxon>
    </lineage>
</organism>
<dbReference type="eggNOG" id="ENOG502S63U">
    <property type="taxonomic scope" value="Eukaryota"/>
</dbReference>